<reference evidence="2 3" key="1">
    <citation type="submission" date="2016-10" db="EMBL/GenBank/DDBJ databases">
        <authorList>
            <person name="de Groot N.N."/>
        </authorList>
    </citation>
    <scope>NUCLEOTIDE SEQUENCE [LARGE SCALE GENOMIC DNA]</scope>
    <source>
        <strain evidence="2 3">KH1P1</strain>
    </source>
</reference>
<gene>
    <name evidence="2" type="ORF">SAMN04487771_100846</name>
</gene>
<feature type="compositionally biased region" description="Basic and acidic residues" evidence="1">
    <location>
        <begin position="55"/>
        <end position="71"/>
    </location>
</feature>
<dbReference type="AlphaFoldDB" id="A0A1I0CR65"/>
<sequence>MSRIQGTGYGIGSVPSYKTNINKVSDSDKENENSSSVVSKDDNTAETKAAVRSTDVYEKSSRPSAEERQKIIDALTGGGNGAPGISYTKEYGSVVGDVKLSDDAKKVYDSLKSKYGDMAFVLVSAEHKDTVADNAGRYGVAGKATVLIDEEKLEKMASDPEYRKEIEAKIELGRTSLQQMATQMSAQTGGDGDVLASYGMKFNDDGSTSYFATFDKAMQENREQAKKLDEKRQAEKAEQKKAEEKYEAKKAEQKREAERIEKAEETKKLEKEAAEKAREAKDPEETAIDWDSGNYVTLSASSIDELMEKISAFMGNGSSTAVAGSLFDASV</sequence>
<feature type="region of interest" description="Disordered" evidence="1">
    <location>
        <begin position="1"/>
        <end position="76"/>
    </location>
</feature>
<dbReference type="EMBL" id="FOIL01000008">
    <property type="protein sequence ID" value="SET22273.1"/>
    <property type="molecule type" value="Genomic_DNA"/>
</dbReference>
<dbReference type="OrthoDB" id="1778707at2"/>
<dbReference type="Pfam" id="PF19498">
    <property type="entry name" value="DUF6033"/>
    <property type="match status" value="1"/>
</dbReference>
<dbReference type="RefSeq" id="WP_074648942.1">
    <property type="nucleotide sequence ID" value="NZ_FOIL01000008.1"/>
</dbReference>
<evidence type="ECO:0000313" key="3">
    <source>
        <dbReference type="Proteomes" id="UP000199820"/>
    </source>
</evidence>
<dbReference type="CDD" id="cd22265">
    <property type="entry name" value="UDM1_RNF168"/>
    <property type="match status" value="1"/>
</dbReference>
<proteinExistence type="predicted"/>
<feature type="region of interest" description="Disordered" evidence="1">
    <location>
        <begin position="222"/>
        <end position="292"/>
    </location>
</feature>
<organism evidence="2 3">
    <name type="scientific">[Clostridium] aminophilum</name>
    <dbReference type="NCBI Taxonomy" id="1526"/>
    <lineage>
        <taxon>Bacteria</taxon>
        <taxon>Bacillati</taxon>
        <taxon>Bacillota</taxon>
        <taxon>Clostridia</taxon>
        <taxon>Lachnospirales</taxon>
        <taxon>Lachnospiraceae</taxon>
    </lineage>
</organism>
<feature type="compositionally biased region" description="Basic and acidic residues" evidence="1">
    <location>
        <begin position="222"/>
        <end position="284"/>
    </location>
</feature>
<dbReference type="InterPro" id="IPR046097">
    <property type="entry name" value="DUF6033"/>
</dbReference>
<evidence type="ECO:0000313" key="2">
    <source>
        <dbReference type="EMBL" id="SET22273.1"/>
    </source>
</evidence>
<dbReference type="eggNOG" id="ENOG5032TD9">
    <property type="taxonomic scope" value="Bacteria"/>
</dbReference>
<evidence type="ECO:0000256" key="1">
    <source>
        <dbReference type="SAM" id="MobiDB-lite"/>
    </source>
</evidence>
<accession>A0A1I0CR65</accession>
<keyword evidence="3" id="KW-1185">Reference proteome</keyword>
<protein>
    <submittedName>
        <fullName evidence="2">Uncharacterized protein</fullName>
    </submittedName>
</protein>
<name>A0A1I0CR65_9FIRM</name>
<dbReference type="Proteomes" id="UP000199820">
    <property type="component" value="Unassembled WGS sequence"/>
</dbReference>